<reference evidence="2" key="1">
    <citation type="journal article" date="2023" name="Nat. Plants">
        <title>Single-cell RNA sequencing provides a high-resolution roadmap for understanding the multicellular compartmentation of specialized metabolism.</title>
        <authorList>
            <person name="Sun S."/>
            <person name="Shen X."/>
            <person name="Li Y."/>
            <person name="Li Y."/>
            <person name="Wang S."/>
            <person name="Li R."/>
            <person name="Zhang H."/>
            <person name="Shen G."/>
            <person name="Guo B."/>
            <person name="Wei J."/>
            <person name="Xu J."/>
            <person name="St-Pierre B."/>
            <person name="Chen S."/>
            <person name="Sun C."/>
        </authorList>
    </citation>
    <scope>NUCLEOTIDE SEQUENCE [LARGE SCALE GENOMIC DNA]</scope>
</reference>
<comment type="caution">
    <text evidence="1">The sequence shown here is derived from an EMBL/GenBank/DDBJ whole genome shotgun (WGS) entry which is preliminary data.</text>
</comment>
<name>A0ACC0B5F3_CATRO</name>
<organism evidence="1 2">
    <name type="scientific">Catharanthus roseus</name>
    <name type="common">Madagascar periwinkle</name>
    <name type="synonym">Vinca rosea</name>
    <dbReference type="NCBI Taxonomy" id="4058"/>
    <lineage>
        <taxon>Eukaryota</taxon>
        <taxon>Viridiplantae</taxon>
        <taxon>Streptophyta</taxon>
        <taxon>Embryophyta</taxon>
        <taxon>Tracheophyta</taxon>
        <taxon>Spermatophyta</taxon>
        <taxon>Magnoliopsida</taxon>
        <taxon>eudicotyledons</taxon>
        <taxon>Gunneridae</taxon>
        <taxon>Pentapetalae</taxon>
        <taxon>asterids</taxon>
        <taxon>lamiids</taxon>
        <taxon>Gentianales</taxon>
        <taxon>Apocynaceae</taxon>
        <taxon>Rauvolfioideae</taxon>
        <taxon>Vinceae</taxon>
        <taxon>Catharanthinae</taxon>
        <taxon>Catharanthus</taxon>
    </lineage>
</organism>
<accession>A0ACC0B5F3</accession>
<protein>
    <submittedName>
        <fullName evidence="1">Uncharacterized protein</fullName>
    </submittedName>
</protein>
<proteinExistence type="predicted"/>
<evidence type="ECO:0000313" key="1">
    <source>
        <dbReference type="EMBL" id="KAI5667877.1"/>
    </source>
</evidence>
<sequence length="121" mass="13881">MSDLAFGEPPSLPKMPRKSYRPPPASQTSSANLWHKWVHWCLMKTEGVVVEVKRGDVEEEDDDVSGCRRREREKASTRSFDPKEGLPHGTEHDIMNKIYREVQNVMGGKVQHMADEPHLDK</sequence>
<dbReference type="Proteomes" id="UP001060085">
    <property type="component" value="Linkage Group LG04"/>
</dbReference>
<evidence type="ECO:0000313" key="2">
    <source>
        <dbReference type="Proteomes" id="UP001060085"/>
    </source>
</evidence>
<gene>
    <name evidence="1" type="ORF">M9H77_17730</name>
</gene>
<dbReference type="EMBL" id="CM044704">
    <property type="protein sequence ID" value="KAI5667877.1"/>
    <property type="molecule type" value="Genomic_DNA"/>
</dbReference>
<keyword evidence="2" id="KW-1185">Reference proteome</keyword>